<keyword evidence="2 6" id="KW-0645">Protease</keyword>
<dbReference type="EMBL" id="FXZD01000007">
    <property type="protein sequence ID" value="SMX98047.1"/>
    <property type="molecule type" value="Genomic_DNA"/>
</dbReference>
<dbReference type="InterPro" id="IPR054613">
    <property type="entry name" value="Peptidase_S78_dom"/>
</dbReference>
<keyword evidence="3" id="KW-0378">Hydrolase</keyword>
<dbReference type="InterPro" id="IPR006433">
    <property type="entry name" value="Prohead_protease"/>
</dbReference>
<proteinExistence type="predicted"/>
<dbReference type="GO" id="GO:0006508">
    <property type="term" value="P:proteolysis"/>
    <property type="evidence" value="ECO:0007669"/>
    <property type="project" value="UniProtKB-KW"/>
</dbReference>
<feature type="region of interest" description="Disordered" evidence="4">
    <location>
        <begin position="167"/>
        <end position="198"/>
    </location>
</feature>
<keyword evidence="1" id="KW-1188">Viral release from host cell</keyword>
<evidence type="ECO:0000313" key="6">
    <source>
        <dbReference type="EMBL" id="SMX98047.1"/>
    </source>
</evidence>
<evidence type="ECO:0000256" key="3">
    <source>
        <dbReference type="ARBA" id="ARBA00022801"/>
    </source>
</evidence>
<reference evidence="6 7" key="1">
    <citation type="submission" date="2017-03" db="EMBL/GenBank/DDBJ databases">
        <authorList>
            <person name="Afonso C.L."/>
            <person name="Miller P.J."/>
            <person name="Scott M.A."/>
            <person name="Spackman E."/>
            <person name="Goraichik I."/>
            <person name="Dimitrov K.M."/>
            <person name="Suarez D.L."/>
            <person name="Swayne D.E."/>
        </authorList>
    </citation>
    <scope>NUCLEOTIDE SEQUENCE [LARGE SCALE GENOMIC DNA]</scope>
    <source>
        <strain evidence="6 7">CNRZ 918</strain>
    </source>
</reference>
<evidence type="ECO:0000313" key="7">
    <source>
        <dbReference type="Proteomes" id="UP000234433"/>
    </source>
</evidence>
<dbReference type="Pfam" id="PF04586">
    <property type="entry name" value="Peptidase_S78"/>
    <property type="match status" value="1"/>
</dbReference>
<evidence type="ECO:0000259" key="5">
    <source>
        <dbReference type="Pfam" id="PF04586"/>
    </source>
</evidence>
<dbReference type="Proteomes" id="UP000234433">
    <property type="component" value="Unassembled WGS sequence"/>
</dbReference>
<gene>
    <name evidence="6" type="ORF">BANT918_02387</name>
</gene>
<feature type="compositionally biased region" description="Acidic residues" evidence="4">
    <location>
        <begin position="226"/>
        <end position="238"/>
    </location>
</feature>
<evidence type="ECO:0000256" key="2">
    <source>
        <dbReference type="ARBA" id="ARBA00022670"/>
    </source>
</evidence>
<feature type="region of interest" description="Disordered" evidence="4">
    <location>
        <begin position="218"/>
        <end position="266"/>
    </location>
</feature>
<dbReference type="OrthoDB" id="8444243at2"/>
<organism evidence="6 7">
    <name type="scientific">Brevibacterium antiquum CNRZ 918</name>
    <dbReference type="NCBI Taxonomy" id="1255637"/>
    <lineage>
        <taxon>Bacteria</taxon>
        <taxon>Bacillati</taxon>
        <taxon>Actinomycetota</taxon>
        <taxon>Actinomycetes</taxon>
        <taxon>Micrococcales</taxon>
        <taxon>Brevibacteriaceae</taxon>
        <taxon>Brevibacterium</taxon>
    </lineage>
</organism>
<accession>A0A2H1KE15</accession>
<dbReference type="NCBIfam" id="TIGR01543">
    <property type="entry name" value="proheadase_HK97"/>
    <property type="match status" value="1"/>
</dbReference>
<sequence length="289" mass="30986">MTTKMATKAQAVALKSAPDDEGTFEALVAVFNNIDSYGDVILKGAFADTLKEWGDSGYPVPVVWSHDKDDPFSHIGVVTEAKETETGLVVKAQLDMENPKAKQVHKLLKGGRIKEFSFAFSYDMEDVSPAKRDSVEVRELKKLKLYEVGPTMVGANPSTQLMGVKSVKADDDPAPTDPAGDPAPADDDTPNDDTGGDDWAKAAEIVSEVSNLLTQLGDIITRNTTDEDDDESDPDDGDEASRSQTDDDETTGKSSEVSADRSAEEQKSLAALYAAILQEDSDGSQSSTD</sequence>
<feature type="domain" description="Prohead serine protease" evidence="5">
    <location>
        <begin position="19"/>
        <end position="162"/>
    </location>
</feature>
<dbReference type="GO" id="GO:0008233">
    <property type="term" value="F:peptidase activity"/>
    <property type="evidence" value="ECO:0007669"/>
    <property type="project" value="UniProtKB-KW"/>
</dbReference>
<name>A0A2H1KE15_9MICO</name>
<dbReference type="AlphaFoldDB" id="A0A2H1KE15"/>
<dbReference type="RefSeq" id="WP_145996982.1">
    <property type="nucleotide sequence ID" value="NZ_FXZD01000007.1"/>
</dbReference>
<protein>
    <submittedName>
        <fullName evidence="6">Prohead serine protease</fullName>
    </submittedName>
</protein>
<evidence type="ECO:0000256" key="1">
    <source>
        <dbReference type="ARBA" id="ARBA00022612"/>
    </source>
</evidence>
<evidence type="ECO:0000256" key="4">
    <source>
        <dbReference type="SAM" id="MobiDB-lite"/>
    </source>
</evidence>
<feature type="compositionally biased region" description="Acidic residues" evidence="4">
    <location>
        <begin position="184"/>
        <end position="196"/>
    </location>
</feature>